<keyword evidence="1" id="KW-0479">Metal-binding</keyword>
<dbReference type="PROSITE" id="PS50157">
    <property type="entry name" value="ZINC_FINGER_C2H2_2"/>
    <property type="match status" value="1"/>
</dbReference>
<name>A0AAN6I4J6_PICAN</name>
<evidence type="ECO:0000256" key="1">
    <source>
        <dbReference type="PROSITE-ProRule" id="PRU00042"/>
    </source>
</evidence>
<dbReference type="GO" id="GO:0030687">
    <property type="term" value="C:preribosome, large subunit precursor"/>
    <property type="evidence" value="ECO:0007669"/>
    <property type="project" value="TreeGrafter"/>
</dbReference>
<accession>A0AAN6I4J6</accession>
<protein>
    <recommendedName>
        <fullName evidence="3">C2H2-type domain-containing protein</fullName>
    </recommendedName>
</protein>
<dbReference type="PANTHER" id="PTHR13182:SF21">
    <property type="entry name" value="CYTOPLASMIC 60S SUBUNIT BIOGENESIS FACTOR REI1"/>
    <property type="match status" value="1"/>
</dbReference>
<comment type="caution">
    <text evidence="4">The sequence shown here is derived from an EMBL/GenBank/DDBJ whole genome shotgun (WGS) entry which is preliminary data.</text>
</comment>
<feature type="domain" description="C2H2-type" evidence="3">
    <location>
        <begin position="8"/>
        <end position="32"/>
    </location>
</feature>
<dbReference type="AlphaFoldDB" id="A0AAN6I4J6"/>
<keyword evidence="1" id="KW-0862">Zinc</keyword>
<evidence type="ECO:0000256" key="2">
    <source>
        <dbReference type="SAM" id="MobiDB-lite"/>
    </source>
</evidence>
<dbReference type="EMBL" id="JAHLUX010000011">
    <property type="protein sequence ID" value="KAG7816402.1"/>
    <property type="molecule type" value="Genomic_DNA"/>
</dbReference>
<keyword evidence="1" id="KW-0863">Zinc-finger</keyword>
<sequence>MSTSRPQYTCNSCSLAFSRPEDQRSHMKTDWHRYNLKRRVSQLPPITEELFNEKVGNITITSEGNDIREGLSGVDAKQMTKKEQRRLEKEALLEKKKQLLEIAKRRMISSNDQVPVHDDIKAERAEVESLPNDGKGKPMLFDNTQDQANDVYDEDWKTEQLIDQKIKNKVEIPSDTCMFCGYVSLDLDGNIDHMFKSHGLYIPEMSYLVDKAGLISYLSEKIGLGNMCLSCNFQGRNIESVRQHMRAKGHCKIPYETLDEKMEISEFYNFESSYFRNTEAGATDTDEEWEDLSDDGAGEGSEDEVSTDDLYTNGYELYLPSGHVAGHRSLMRYYKQNLKPDRELTEGQGTLIAAETRHFVQPFDRKELQAKKRVWARQEKLKDINDRRSAKFINHQAHYRDQLLQ</sequence>
<dbReference type="Pfam" id="PF12756">
    <property type="entry name" value="zf-C2H2_2"/>
    <property type="match status" value="1"/>
</dbReference>
<gene>
    <name evidence="4" type="ORF">KL928_004958</name>
</gene>
<dbReference type="InterPro" id="IPR041661">
    <property type="entry name" value="ZN622/Rei1/Reh1_Znf-C2H2"/>
</dbReference>
<organism evidence="4 5">
    <name type="scientific">Pichia angusta</name>
    <name type="common">Yeast</name>
    <name type="synonym">Hansenula polymorpha</name>
    <dbReference type="NCBI Taxonomy" id="870730"/>
    <lineage>
        <taxon>Eukaryota</taxon>
        <taxon>Fungi</taxon>
        <taxon>Dikarya</taxon>
        <taxon>Ascomycota</taxon>
        <taxon>Saccharomycotina</taxon>
        <taxon>Pichiomycetes</taxon>
        <taxon>Pichiales</taxon>
        <taxon>Pichiaceae</taxon>
        <taxon>Ogataea</taxon>
    </lineage>
</organism>
<evidence type="ECO:0000259" key="3">
    <source>
        <dbReference type="PROSITE" id="PS50157"/>
    </source>
</evidence>
<dbReference type="GeneID" id="66129009"/>
<proteinExistence type="predicted"/>
<dbReference type="RefSeq" id="XP_043057953.1">
    <property type="nucleotide sequence ID" value="XM_043205713.1"/>
</dbReference>
<dbReference type="InterPro" id="IPR013087">
    <property type="entry name" value="Znf_C2H2_type"/>
</dbReference>
<dbReference type="InterPro" id="IPR040025">
    <property type="entry name" value="Znf622/Rei1/Reh1"/>
</dbReference>
<dbReference type="PANTHER" id="PTHR13182">
    <property type="entry name" value="ZINC FINGER PROTEIN 622"/>
    <property type="match status" value="1"/>
</dbReference>
<dbReference type="SMART" id="SM00355">
    <property type="entry name" value="ZnF_C2H2"/>
    <property type="match status" value="3"/>
</dbReference>
<feature type="region of interest" description="Disordered" evidence="2">
    <location>
        <begin position="280"/>
        <end position="305"/>
    </location>
</feature>
<dbReference type="PROSITE" id="PS00028">
    <property type="entry name" value="ZINC_FINGER_C2H2_1"/>
    <property type="match status" value="1"/>
</dbReference>
<evidence type="ECO:0000313" key="4">
    <source>
        <dbReference type="EMBL" id="KAG7816402.1"/>
    </source>
</evidence>
<reference evidence="4" key="1">
    <citation type="journal article" date="2021" name="G3 (Bethesda)">
        <title>Genomic diversity, chromosomal rearrangements, and interspecies hybridization in the ogataea polymorpha species complex.</title>
        <authorList>
            <person name="Hanson S.J."/>
            <person name="Cinneide E.O."/>
            <person name="Salzberg L.I."/>
            <person name="Wolfe K.H."/>
            <person name="McGowan J."/>
            <person name="Fitzpatrick D.A."/>
            <person name="Matlin K."/>
        </authorList>
    </citation>
    <scope>NUCLEOTIDE SEQUENCE</scope>
    <source>
        <strain evidence="4">61-244</strain>
    </source>
</reference>
<dbReference type="Proteomes" id="UP001196530">
    <property type="component" value="Unassembled WGS sequence"/>
</dbReference>
<dbReference type="GO" id="GO:0042273">
    <property type="term" value="P:ribosomal large subunit biogenesis"/>
    <property type="evidence" value="ECO:0007669"/>
    <property type="project" value="TreeGrafter"/>
</dbReference>
<feature type="compositionally biased region" description="Acidic residues" evidence="2">
    <location>
        <begin position="284"/>
        <end position="305"/>
    </location>
</feature>
<dbReference type="GO" id="GO:0008270">
    <property type="term" value="F:zinc ion binding"/>
    <property type="evidence" value="ECO:0007669"/>
    <property type="project" value="UniProtKB-KW"/>
</dbReference>
<evidence type="ECO:0000313" key="5">
    <source>
        <dbReference type="Proteomes" id="UP001196530"/>
    </source>
</evidence>